<dbReference type="EMBL" id="CAADRA010006421">
    <property type="protein sequence ID" value="VFT95347.1"/>
    <property type="molecule type" value="Genomic_DNA"/>
</dbReference>
<evidence type="ECO:0000256" key="1">
    <source>
        <dbReference type="SAM" id="Phobius"/>
    </source>
</evidence>
<dbReference type="EMBL" id="VJMH01006400">
    <property type="protein sequence ID" value="KAF0689968.1"/>
    <property type="molecule type" value="Genomic_DNA"/>
</dbReference>
<feature type="transmembrane region" description="Helical" evidence="1">
    <location>
        <begin position="521"/>
        <end position="541"/>
    </location>
</feature>
<name>A0A485LC25_9STRA</name>
<keyword evidence="1" id="KW-1133">Transmembrane helix</keyword>
<keyword evidence="1" id="KW-0472">Membrane</keyword>
<feature type="transmembrane region" description="Helical" evidence="1">
    <location>
        <begin position="129"/>
        <end position="148"/>
    </location>
</feature>
<evidence type="ECO:0000313" key="2">
    <source>
        <dbReference type="EMBL" id="KAF0689968.1"/>
    </source>
</evidence>
<dbReference type="OrthoDB" id="66514at2759"/>
<dbReference type="Proteomes" id="UP000332933">
    <property type="component" value="Unassembled WGS sequence"/>
</dbReference>
<reference evidence="3 4" key="1">
    <citation type="submission" date="2019-03" db="EMBL/GenBank/DDBJ databases">
        <authorList>
            <person name="Gaulin E."/>
            <person name="Dumas B."/>
        </authorList>
    </citation>
    <scope>NUCLEOTIDE SEQUENCE [LARGE SCALE GENOMIC DNA]</scope>
    <source>
        <strain evidence="3">CBS 568.67</strain>
    </source>
</reference>
<keyword evidence="4" id="KW-1185">Reference proteome</keyword>
<reference evidence="2" key="2">
    <citation type="submission" date="2019-06" db="EMBL/GenBank/DDBJ databases">
        <title>Genomics analysis of Aphanomyces spp. identifies a new class of oomycete effector associated with host adaptation.</title>
        <authorList>
            <person name="Gaulin E."/>
        </authorList>
    </citation>
    <scope>NUCLEOTIDE SEQUENCE</scope>
    <source>
        <strain evidence="2">CBS 578.67</strain>
    </source>
</reference>
<proteinExistence type="predicted"/>
<protein>
    <submittedName>
        <fullName evidence="3">Aste57867_18612 protein</fullName>
    </submittedName>
</protein>
<feature type="transmembrane region" description="Helical" evidence="1">
    <location>
        <begin position="573"/>
        <end position="592"/>
    </location>
</feature>
<accession>A0A485LC25</accession>
<evidence type="ECO:0000313" key="4">
    <source>
        <dbReference type="Proteomes" id="UP000332933"/>
    </source>
</evidence>
<feature type="transmembrane region" description="Helical" evidence="1">
    <location>
        <begin position="407"/>
        <end position="428"/>
    </location>
</feature>
<feature type="transmembrane region" description="Helical" evidence="1">
    <location>
        <begin position="598"/>
        <end position="615"/>
    </location>
</feature>
<feature type="transmembrane region" description="Helical" evidence="1">
    <location>
        <begin position="160"/>
        <end position="182"/>
    </location>
</feature>
<gene>
    <name evidence="3" type="primary">Aste57867_18612</name>
    <name evidence="2" type="ORF">As57867_018550</name>
    <name evidence="3" type="ORF">ASTE57867_18612</name>
</gene>
<feature type="transmembrane region" description="Helical" evidence="1">
    <location>
        <begin position="268"/>
        <end position="287"/>
    </location>
</feature>
<dbReference type="AlphaFoldDB" id="A0A485LC25"/>
<feature type="transmembrane region" description="Helical" evidence="1">
    <location>
        <begin position="238"/>
        <end position="256"/>
    </location>
</feature>
<sequence length="712" mass="80413">MELDASPRSLEEHPYVALGNNEGDGLHADSTAGAVRRRSTLRGMRRRSLIDTPFFEADEAADLILKANAPPKTTDGSLDEIITNVRATKYCHEQFAKIQGQTGMSPTTLRFSPDYELGYRLFIQRAAIARTRLCFILGFTATFGYFLWNVHRAQYTPTMHFLAFGVGVSSFGLGLIFTYVPWMALQMELLTTVVFSSLALVLIALKPLQAQRGPVLPLLLLIIPIFGVTRMRFMHSVVLAWAIVFTYIVVQLLSMQALGPDWDTRADIFYQSINYGIATISGMVSHYRQELLRRRNYALKLPFTGRLMMPGEQDCSDALQQDKFSSKRLMRSWSMEFRHVEVEACFIRHWYLIDPFPFENPNAAVLHQGAFRTIRFPVMTLLLNQCFLAIQDYRLLTPFPPLPEIGYILRLGVVDVAYLSAALVMYVMGKRYYAHWLGATATAASPRHAFSAKMRRQHEPSSGGDWWTPHKHPYTPVATSDAMSATEVSSEHLLSATSLDDRRHDETMNVQWTDVHYAQHTAAIVVGIHGICMAAMMLLVANGPRGYADMYLMGFLNAIVFAHRSGFRVRHKFAMAATTLVGVGTVCVASVYLQGDLWVRNAAYISVVLVLAGLISREEEHLRRSFFILKSIRSLEFQEWFTQVTRVQDWIRVRLHQKCDAVRAKHAHPPPPKPPVLINTGKYLSQASKMGVYGEMVHVVLILIDVSIHFTS</sequence>
<keyword evidence="1" id="KW-0812">Transmembrane</keyword>
<feature type="transmembrane region" description="Helical" evidence="1">
    <location>
        <begin position="214"/>
        <end position="231"/>
    </location>
</feature>
<organism evidence="3 4">
    <name type="scientific">Aphanomyces stellatus</name>
    <dbReference type="NCBI Taxonomy" id="120398"/>
    <lineage>
        <taxon>Eukaryota</taxon>
        <taxon>Sar</taxon>
        <taxon>Stramenopiles</taxon>
        <taxon>Oomycota</taxon>
        <taxon>Saprolegniomycetes</taxon>
        <taxon>Saprolegniales</taxon>
        <taxon>Verrucalvaceae</taxon>
        <taxon>Aphanomyces</taxon>
    </lineage>
</organism>
<evidence type="ECO:0000313" key="3">
    <source>
        <dbReference type="EMBL" id="VFT95347.1"/>
    </source>
</evidence>